<evidence type="ECO:0008006" key="4">
    <source>
        <dbReference type="Google" id="ProtNLM"/>
    </source>
</evidence>
<organism evidence="2 3">
    <name type="scientific">Lysobacter panacisoli</name>
    <dbReference type="NCBI Taxonomy" id="1255263"/>
    <lineage>
        <taxon>Bacteria</taxon>
        <taxon>Pseudomonadati</taxon>
        <taxon>Pseudomonadota</taxon>
        <taxon>Gammaproteobacteria</taxon>
        <taxon>Lysobacterales</taxon>
        <taxon>Lysobacteraceae</taxon>
        <taxon>Lysobacter</taxon>
    </lineage>
</organism>
<keyword evidence="1" id="KW-0732">Signal</keyword>
<reference evidence="3" key="1">
    <citation type="journal article" date="2019" name="Int. J. Syst. Evol. Microbiol.">
        <title>The Global Catalogue of Microorganisms (GCM) 10K type strain sequencing project: providing services to taxonomists for standard genome sequencing and annotation.</title>
        <authorList>
            <consortium name="The Broad Institute Genomics Platform"/>
            <consortium name="The Broad Institute Genome Sequencing Center for Infectious Disease"/>
            <person name="Wu L."/>
            <person name="Ma J."/>
        </authorList>
    </citation>
    <scope>NUCLEOTIDE SEQUENCE [LARGE SCALE GENOMIC DNA]</scope>
    <source>
        <strain evidence="3">JCM 19212</strain>
    </source>
</reference>
<name>A0ABP9LA79_9GAMM</name>
<gene>
    <name evidence="2" type="ORF">GCM10025759_16540</name>
</gene>
<feature type="signal peptide" evidence="1">
    <location>
        <begin position="1"/>
        <end position="28"/>
    </location>
</feature>
<sequence length="239" mass="25976">MHRAGVARVRPCLRWILPGLLLPFVAIAAPPDRPSVQPRATVAAPGPQSAEKLIAGAVVGALAERFGGRGVEVRFGPIEQRPIDERRQSIEGEGSLRFVGDPGWIGFRFRSVYDTFFDQPGPPVLDVGVGGDARPIPNDSLALRQLEDHVASTLQAETGLHDVRMQLDRVETVETGQHYLGIEARGLADFGRDGSRDLRISALYDRRSAQWLELDYELAADAPMPEPPSTTAQSVVAGR</sequence>
<proteinExistence type="predicted"/>
<feature type="chain" id="PRO_5046223479" description="Outer membrane lipoprotein carrier protein LolA" evidence="1">
    <location>
        <begin position="29"/>
        <end position="239"/>
    </location>
</feature>
<evidence type="ECO:0000313" key="3">
    <source>
        <dbReference type="Proteomes" id="UP001501083"/>
    </source>
</evidence>
<accession>A0ABP9LA79</accession>
<protein>
    <recommendedName>
        <fullName evidence="4">Outer membrane lipoprotein carrier protein LolA</fullName>
    </recommendedName>
</protein>
<evidence type="ECO:0000313" key="2">
    <source>
        <dbReference type="EMBL" id="GAA5074346.1"/>
    </source>
</evidence>
<dbReference type="Proteomes" id="UP001501083">
    <property type="component" value="Unassembled WGS sequence"/>
</dbReference>
<keyword evidence="3" id="KW-1185">Reference proteome</keyword>
<dbReference type="EMBL" id="BAABKY010000002">
    <property type="protein sequence ID" value="GAA5074346.1"/>
    <property type="molecule type" value="Genomic_DNA"/>
</dbReference>
<comment type="caution">
    <text evidence="2">The sequence shown here is derived from an EMBL/GenBank/DDBJ whole genome shotgun (WGS) entry which is preliminary data.</text>
</comment>
<evidence type="ECO:0000256" key="1">
    <source>
        <dbReference type="SAM" id="SignalP"/>
    </source>
</evidence>